<proteinExistence type="predicted"/>
<keyword evidence="6" id="KW-1185">Reference proteome</keyword>
<evidence type="ECO:0000313" key="5">
    <source>
        <dbReference type="EMBL" id="KUF17397.1"/>
    </source>
</evidence>
<feature type="binding site" evidence="1">
    <location>
        <begin position="383"/>
        <end position="390"/>
    </location>
    <ligand>
        <name>ATP</name>
        <dbReference type="ChEBI" id="CHEBI:30616"/>
    </ligand>
</feature>
<reference evidence="5 6" key="1">
    <citation type="submission" date="2015-12" db="EMBL/GenBank/DDBJ databases">
        <title>Draft genome sequence of Streptomyces silvensis ATCC 53525, a producer of novel hormone antagonists.</title>
        <authorList>
            <person name="Johnston C.W."/>
            <person name="Li Y."/>
            <person name="Magarvey N.A."/>
        </authorList>
    </citation>
    <scope>NUCLEOTIDE SEQUENCE [LARGE SCALE GENOMIC DNA]</scope>
    <source>
        <strain evidence="5 6">ATCC 53525</strain>
    </source>
</reference>
<feature type="domain" description="FtsK" evidence="4">
    <location>
        <begin position="358"/>
        <end position="548"/>
    </location>
</feature>
<keyword evidence="1" id="KW-0547">Nucleotide-binding</keyword>
<feature type="compositionally biased region" description="Basic and acidic residues" evidence="2">
    <location>
        <begin position="17"/>
        <end position="37"/>
    </location>
</feature>
<evidence type="ECO:0000313" key="6">
    <source>
        <dbReference type="Proteomes" id="UP000054804"/>
    </source>
</evidence>
<gene>
    <name evidence="5" type="ORF">AT728_16480</name>
</gene>
<dbReference type="GO" id="GO:0005524">
    <property type="term" value="F:ATP binding"/>
    <property type="evidence" value="ECO:0007669"/>
    <property type="project" value="UniProtKB-UniRule"/>
</dbReference>
<accession>A0A0W7X3D8</accession>
<evidence type="ECO:0000259" key="4">
    <source>
        <dbReference type="PROSITE" id="PS50901"/>
    </source>
</evidence>
<evidence type="ECO:0000256" key="1">
    <source>
        <dbReference type="PROSITE-ProRule" id="PRU00289"/>
    </source>
</evidence>
<feature type="region of interest" description="Disordered" evidence="2">
    <location>
        <begin position="1"/>
        <end position="44"/>
    </location>
</feature>
<dbReference type="InterPro" id="IPR002543">
    <property type="entry name" value="FtsK_dom"/>
</dbReference>
<evidence type="ECO:0000256" key="2">
    <source>
        <dbReference type="SAM" id="MobiDB-lite"/>
    </source>
</evidence>
<dbReference type="AlphaFoldDB" id="A0A0W7X3D8"/>
<comment type="caution">
    <text evidence="5">The sequence shown here is derived from an EMBL/GenBank/DDBJ whole genome shotgun (WGS) entry which is preliminary data.</text>
</comment>
<dbReference type="SUPFAM" id="SSF52540">
    <property type="entry name" value="P-loop containing nucleoside triphosphate hydrolases"/>
    <property type="match status" value="1"/>
</dbReference>
<evidence type="ECO:0000256" key="3">
    <source>
        <dbReference type="SAM" id="Phobius"/>
    </source>
</evidence>
<dbReference type="OrthoDB" id="3315716at2"/>
<name>A0A0W7X3D8_9ACTN</name>
<dbReference type="RefSeq" id="WP_058848660.1">
    <property type="nucleotide sequence ID" value="NZ_LOCL01000034.1"/>
</dbReference>
<keyword evidence="1" id="KW-0067">ATP-binding</keyword>
<keyword evidence="3" id="KW-0472">Membrane</keyword>
<dbReference type="InterPro" id="IPR027417">
    <property type="entry name" value="P-loop_NTPase"/>
</dbReference>
<keyword evidence="3" id="KW-0812">Transmembrane</keyword>
<feature type="transmembrane region" description="Helical" evidence="3">
    <location>
        <begin position="179"/>
        <end position="198"/>
    </location>
</feature>
<organism evidence="5 6">
    <name type="scientific">Streptomyces silvensis</name>
    <dbReference type="NCBI Taxonomy" id="1765722"/>
    <lineage>
        <taxon>Bacteria</taxon>
        <taxon>Bacillati</taxon>
        <taxon>Actinomycetota</taxon>
        <taxon>Actinomycetes</taxon>
        <taxon>Kitasatosporales</taxon>
        <taxon>Streptomycetaceae</taxon>
        <taxon>Streptomyces</taxon>
    </lineage>
</organism>
<dbReference type="STRING" id="1765722.AT728_16480"/>
<dbReference type="PROSITE" id="PS50901">
    <property type="entry name" value="FTSK"/>
    <property type="match status" value="1"/>
</dbReference>
<sequence length="756" mass="82413">MTQTTDHSAPSGQVLDLTKRLPPEARDHLEQAARDQVRASASGLADASTGTVKLSSEVDGEPFVIEQRDNERRRGLKALIPASLTNPDVWRHRGEVLAHAAGYHAAHSPVYVWRIAKLSSIGLYAELKSAAGYLLVTEYGAMIDEAKRQAKKQGYADNSDVAQLRAERKQIGKARRRENLTILSATGFTSYTAAVVGIAQVWGLAMAFPALIPVIGVMYACGARELRRRGDEYVVFEPTALDEDAPLTDAQINRALRIAVPAFKEDDEIQLVGLIQKADINASQCVFKLPAHVTVSKLIEKREEIAGALQVDENWLDIKQDGHPTRCSFWIATSDPFDKVRRSPLLGQTTPLDLWNDGAPIAYNKRGETRRLTIRDIMLLIGGATRTGKGMALRNLICALALDPRINVRIVDGKPTGEHLVYAPIAATMFGRERNRLDFLLDAYEAEIERREDLLASLGESKMTAKLLKQLSIEILIIDELATYTRKNVPGSAARMARLEFLSSVGAGLGVLLVLATQHPEVEVISAGLRGNMTGRWAQRTADADGTNAILGKGATGRGMRAHDIPRDKRGLGWLDMDGIAEELARSFLIDEENAGEASEIIAVGVELRRAAGRLPGQWDDPIEAYLVQMTGLTSAAGGSGGRGKPGRPGQAAANATVLDVLLDMFKDEADRVPLADVRAAFAAWNPRRWAQAEEEDDATYEGRFGKALGALIDEQLEGTGVELEPKRWRAGEGRVRGYLLADVQAAVEAARKIRN</sequence>
<dbReference type="Proteomes" id="UP000054804">
    <property type="component" value="Unassembled WGS sequence"/>
</dbReference>
<dbReference type="EMBL" id="LOCL01000034">
    <property type="protein sequence ID" value="KUF17397.1"/>
    <property type="molecule type" value="Genomic_DNA"/>
</dbReference>
<dbReference type="Gene3D" id="3.40.50.300">
    <property type="entry name" value="P-loop containing nucleotide triphosphate hydrolases"/>
    <property type="match status" value="1"/>
</dbReference>
<protein>
    <recommendedName>
        <fullName evidence="4">FtsK domain-containing protein</fullName>
    </recommendedName>
</protein>
<feature type="compositionally biased region" description="Polar residues" evidence="2">
    <location>
        <begin position="1"/>
        <end position="11"/>
    </location>
</feature>
<dbReference type="GO" id="GO:0003677">
    <property type="term" value="F:DNA binding"/>
    <property type="evidence" value="ECO:0007669"/>
    <property type="project" value="InterPro"/>
</dbReference>
<keyword evidence="3" id="KW-1133">Transmembrane helix</keyword>